<feature type="domain" description="CBM-cenC" evidence="4">
    <location>
        <begin position="15"/>
        <end position="143"/>
    </location>
</feature>
<dbReference type="InterPro" id="IPR003305">
    <property type="entry name" value="CenC_carb-bd"/>
</dbReference>
<feature type="domain" description="CBM-cenC" evidence="4">
    <location>
        <begin position="309"/>
        <end position="377"/>
    </location>
</feature>
<dbReference type="Pfam" id="PF02018">
    <property type="entry name" value="CBM_4_9"/>
    <property type="match status" value="2"/>
</dbReference>
<dbReference type="Gene3D" id="2.60.120.260">
    <property type="entry name" value="Galactose-binding domain-like"/>
    <property type="match status" value="3"/>
</dbReference>
<dbReference type="EMBL" id="JAPDIA010000001">
    <property type="protein sequence ID" value="MDG0808509.1"/>
    <property type="molecule type" value="Genomic_DNA"/>
</dbReference>
<dbReference type="SUPFAM" id="SSF51445">
    <property type="entry name" value="(Trans)glycosidases"/>
    <property type="match status" value="1"/>
</dbReference>
<dbReference type="InterPro" id="IPR008979">
    <property type="entry name" value="Galactose-bd-like_sf"/>
</dbReference>
<dbReference type="Proteomes" id="UP001153404">
    <property type="component" value="Unassembled WGS sequence"/>
</dbReference>
<dbReference type="Pfam" id="PF02449">
    <property type="entry name" value="Glyco_hydro_42"/>
    <property type="match status" value="1"/>
</dbReference>
<dbReference type="SUPFAM" id="SSF49785">
    <property type="entry name" value="Galactose-binding domain-like"/>
    <property type="match status" value="2"/>
</dbReference>
<accession>A0A9X4KTG9</accession>
<dbReference type="GO" id="GO:0009341">
    <property type="term" value="C:beta-galactosidase complex"/>
    <property type="evidence" value="ECO:0007669"/>
    <property type="project" value="InterPro"/>
</dbReference>
<name>A0A9X4KTG9_9BACL</name>
<keyword evidence="2" id="KW-0326">Glycosidase</keyword>
<dbReference type="GO" id="GO:0005975">
    <property type="term" value="P:carbohydrate metabolic process"/>
    <property type="evidence" value="ECO:0007669"/>
    <property type="project" value="InterPro"/>
</dbReference>
<feature type="domain" description="Glycoside hydrolase family 42 N-terminal" evidence="5">
    <location>
        <begin position="681"/>
        <end position="791"/>
    </location>
</feature>
<evidence type="ECO:0000313" key="6">
    <source>
        <dbReference type="EMBL" id="MDG0808509.1"/>
    </source>
</evidence>
<evidence type="ECO:0000259" key="4">
    <source>
        <dbReference type="Pfam" id="PF02018"/>
    </source>
</evidence>
<dbReference type="RefSeq" id="WP_277529235.1">
    <property type="nucleotide sequence ID" value="NZ_JAPDIA010000001.1"/>
</dbReference>
<sequence>MIPALQQSASAQSYNNLIVNSGFETNLSGWGGSSTTKSVDSTTSHSGSKSLKHVSDATNKWNAVATSSTWNAVDGQSFRLDAYAKTSLTQGRYQIGVRWISTAGSTIGYQFYTIKNSSSWTRSGGTFVAPANTAKVQVYVVMPQYSIGTVWLDDLTLTSDNLALDAGFELNNGSWRGSGPEFSYDSTTFRTGAKSGKITGSASAWNVIATDPAVHIASNESQDYVLKLFSKDTLTSGTFRIGLRYIDDAGNSVGAYSFTTAANGANWHQTVTPAMKTPAGTKYVQIYLWLSQNAVGSVWVDDVVLESQNLELNPGFESGMTDWNTTTGVVDTSNAYQGTNSFKLTGSGSAGANTLGGHLVSVSPGESYKVQSYVKSSLTAGGLKAGLRFFQKDGTTVLSDALIDAPLTSAWSKAGDVFTAPADAAFMQVYYALSPDAAGSVWIDNVVLSSAPTPFIFSMTEKHVWGTESTVTTRFALSLTDENLSDYKVKLERYDFGGTTPVFTKEYTTLSPNFADTFNVSTLPMGYSIYKAHLIRKSDGFVKDTEVQEVLKADKLTYPAMPDTVSVTTDVYKAVLLNGDTFMPRIMYSVVTSNTTEYADLKAQGFNTVLIGERGGITFATAFADIKSFGLKAAAALYLNNNVVDLTYISSRVNTYKDDPALLYWVLNDEPDGHGISAAAMQQAYDTIKSIDPNHPVYVNMSTKNVVQAGTYTNATDILSADSYPVPDFDITDVRDMTDAVAATGKPVNMVMQSYGLTNRAPLPEETRAMTYLAINHGAKSTGFYAYDVSPQWFLKTDSPSLWAMYKIMNQELETLKDVIAAPDVAQNIASSASELDIKVREYDGVRYLFAVNTTGHPVTSTFSGAGLTGIASASPVYESRSVAVSGGAYTDTFSPYMVHIYQLES</sequence>
<reference evidence="6" key="1">
    <citation type="submission" date="2022-10" db="EMBL/GenBank/DDBJ databases">
        <title>Comparative genomic analysis of Cohnella hashimotonis sp. nov., isolated from the International Space Station.</title>
        <authorList>
            <person name="Simpson A."/>
            <person name="Venkateswaran K."/>
        </authorList>
    </citation>
    <scope>NUCLEOTIDE SEQUENCE</scope>
    <source>
        <strain evidence="6">DSM 28161</strain>
    </source>
</reference>
<dbReference type="InterPro" id="IPR017853">
    <property type="entry name" value="GH"/>
</dbReference>
<keyword evidence="7" id="KW-1185">Reference proteome</keyword>
<dbReference type="GO" id="GO:0004565">
    <property type="term" value="F:beta-galactosidase activity"/>
    <property type="evidence" value="ECO:0007669"/>
    <property type="project" value="InterPro"/>
</dbReference>
<evidence type="ECO:0000313" key="7">
    <source>
        <dbReference type="Proteomes" id="UP001153404"/>
    </source>
</evidence>
<protein>
    <submittedName>
        <fullName evidence="6">Carbohydrate binding domain-containing protein</fullName>
    </submittedName>
</protein>
<feature type="region of interest" description="Disordered" evidence="3">
    <location>
        <begin position="31"/>
        <end position="51"/>
    </location>
</feature>
<gene>
    <name evidence="6" type="ORF">OMP40_03135</name>
</gene>
<organism evidence="6 7">
    <name type="scientific">Cohnella rhizosphaerae</name>
    <dbReference type="NCBI Taxonomy" id="1457232"/>
    <lineage>
        <taxon>Bacteria</taxon>
        <taxon>Bacillati</taxon>
        <taxon>Bacillota</taxon>
        <taxon>Bacilli</taxon>
        <taxon>Bacillales</taxon>
        <taxon>Paenibacillaceae</taxon>
        <taxon>Cohnella</taxon>
    </lineage>
</organism>
<dbReference type="AlphaFoldDB" id="A0A9X4KTG9"/>
<dbReference type="Gene3D" id="3.20.20.80">
    <property type="entry name" value="Glycosidases"/>
    <property type="match status" value="1"/>
</dbReference>
<keyword evidence="1" id="KW-0378">Hydrolase</keyword>
<evidence type="ECO:0000256" key="3">
    <source>
        <dbReference type="SAM" id="MobiDB-lite"/>
    </source>
</evidence>
<proteinExistence type="predicted"/>
<evidence type="ECO:0000259" key="5">
    <source>
        <dbReference type="Pfam" id="PF02449"/>
    </source>
</evidence>
<evidence type="ECO:0000256" key="2">
    <source>
        <dbReference type="ARBA" id="ARBA00023295"/>
    </source>
</evidence>
<dbReference type="InterPro" id="IPR013529">
    <property type="entry name" value="Glyco_hydro_42_N"/>
</dbReference>
<comment type="caution">
    <text evidence="6">The sequence shown here is derived from an EMBL/GenBank/DDBJ whole genome shotgun (WGS) entry which is preliminary data.</text>
</comment>
<evidence type="ECO:0000256" key="1">
    <source>
        <dbReference type="ARBA" id="ARBA00022801"/>
    </source>
</evidence>
<feature type="compositionally biased region" description="Low complexity" evidence="3">
    <location>
        <begin position="33"/>
        <end position="46"/>
    </location>
</feature>